<keyword evidence="3" id="KW-1185">Reference proteome</keyword>
<evidence type="ECO:0000313" key="2">
    <source>
        <dbReference type="EMBL" id="CAI5774599.1"/>
    </source>
</evidence>
<sequence length="106" mass="11328">MRPGRCGEGGGGTKGWPRRRPSAQLLSPEPAGDAVPPFSYLGAQSDVCLSPSKANPGHSTLSSLASKEFLGQAKMKLADRRERLRKLPVDYGYNCQHSSADDDGNI</sequence>
<evidence type="ECO:0000256" key="1">
    <source>
        <dbReference type="SAM" id="MobiDB-lite"/>
    </source>
</evidence>
<dbReference type="AlphaFoldDB" id="A0AA35KC29"/>
<name>A0AA35KC29_9SAUR</name>
<dbReference type="Proteomes" id="UP001178461">
    <property type="component" value="Chromosome 5"/>
</dbReference>
<proteinExistence type="predicted"/>
<organism evidence="2 3">
    <name type="scientific">Podarcis lilfordi</name>
    <name type="common">Lilford's wall lizard</name>
    <dbReference type="NCBI Taxonomy" id="74358"/>
    <lineage>
        <taxon>Eukaryota</taxon>
        <taxon>Metazoa</taxon>
        <taxon>Chordata</taxon>
        <taxon>Craniata</taxon>
        <taxon>Vertebrata</taxon>
        <taxon>Euteleostomi</taxon>
        <taxon>Lepidosauria</taxon>
        <taxon>Squamata</taxon>
        <taxon>Bifurcata</taxon>
        <taxon>Unidentata</taxon>
        <taxon>Episquamata</taxon>
        <taxon>Laterata</taxon>
        <taxon>Lacertibaenia</taxon>
        <taxon>Lacertidae</taxon>
        <taxon>Podarcis</taxon>
    </lineage>
</organism>
<accession>A0AA35KC29</accession>
<reference evidence="2" key="1">
    <citation type="submission" date="2022-12" db="EMBL/GenBank/DDBJ databases">
        <authorList>
            <person name="Alioto T."/>
            <person name="Alioto T."/>
            <person name="Gomez Garrido J."/>
        </authorList>
    </citation>
    <scope>NUCLEOTIDE SEQUENCE</scope>
</reference>
<protein>
    <submittedName>
        <fullName evidence="2">Uncharacterized protein</fullName>
    </submittedName>
</protein>
<dbReference type="EMBL" id="OX395130">
    <property type="protein sequence ID" value="CAI5774599.1"/>
    <property type="molecule type" value="Genomic_DNA"/>
</dbReference>
<evidence type="ECO:0000313" key="3">
    <source>
        <dbReference type="Proteomes" id="UP001178461"/>
    </source>
</evidence>
<feature type="region of interest" description="Disordered" evidence="1">
    <location>
        <begin position="1"/>
        <end position="37"/>
    </location>
</feature>
<gene>
    <name evidence="2" type="ORF">PODLI_1B005149</name>
</gene>
<feature type="compositionally biased region" description="Gly residues" evidence="1">
    <location>
        <begin position="1"/>
        <end position="14"/>
    </location>
</feature>